<sequence length="147" mass="16718">MNVRKCRFGPFICRFVRVGTMPWHSARSRPFKGGKRTANNRLILSMLKANRTNKWGGHFETKGTVLDYRNMVLNVVGSCFHETEMAKVTQSPSSSQRPLQSGEGKEVKTLSGFEGRLNSSAERFEWVEIELGAIGLRREGGIKQWRE</sequence>
<dbReference type="EMBL" id="JBICBT010000010">
    <property type="protein sequence ID" value="KAL3126095.1"/>
    <property type="molecule type" value="Genomic_DNA"/>
</dbReference>
<dbReference type="AlphaFoldDB" id="A0ABD2MEZ6"/>
<name>A0ABD2MEZ6_9BILA</name>
<accession>A0ABD2MEZ6</accession>
<evidence type="ECO:0000313" key="2">
    <source>
        <dbReference type="EMBL" id="KAL3126095.1"/>
    </source>
</evidence>
<protein>
    <submittedName>
        <fullName evidence="2">Uncharacterized protein</fullName>
    </submittedName>
</protein>
<dbReference type="Proteomes" id="UP001620626">
    <property type="component" value="Unassembled WGS sequence"/>
</dbReference>
<evidence type="ECO:0000256" key="1">
    <source>
        <dbReference type="SAM" id="MobiDB-lite"/>
    </source>
</evidence>
<proteinExistence type="predicted"/>
<organism evidence="2 3">
    <name type="scientific">Heterodera trifolii</name>
    <dbReference type="NCBI Taxonomy" id="157864"/>
    <lineage>
        <taxon>Eukaryota</taxon>
        <taxon>Metazoa</taxon>
        <taxon>Ecdysozoa</taxon>
        <taxon>Nematoda</taxon>
        <taxon>Chromadorea</taxon>
        <taxon>Rhabditida</taxon>
        <taxon>Tylenchina</taxon>
        <taxon>Tylenchomorpha</taxon>
        <taxon>Tylenchoidea</taxon>
        <taxon>Heteroderidae</taxon>
        <taxon>Heteroderinae</taxon>
        <taxon>Heterodera</taxon>
    </lineage>
</organism>
<feature type="compositionally biased region" description="Low complexity" evidence="1">
    <location>
        <begin position="90"/>
        <end position="101"/>
    </location>
</feature>
<feature type="region of interest" description="Disordered" evidence="1">
    <location>
        <begin position="87"/>
        <end position="111"/>
    </location>
</feature>
<gene>
    <name evidence="2" type="ORF">niasHT_001734</name>
</gene>
<reference evidence="2 3" key="1">
    <citation type="submission" date="2024-10" db="EMBL/GenBank/DDBJ databases">
        <authorList>
            <person name="Kim D."/>
        </authorList>
    </citation>
    <scope>NUCLEOTIDE SEQUENCE [LARGE SCALE GENOMIC DNA]</scope>
    <source>
        <strain evidence="2">BH-2024</strain>
    </source>
</reference>
<comment type="caution">
    <text evidence="2">The sequence shown here is derived from an EMBL/GenBank/DDBJ whole genome shotgun (WGS) entry which is preliminary data.</text>
</comment>
<keyword evidence="3" id="KW-1185">Reference proteome</keyword>
<evidence type="ECO:0000313" key="3">
    <source>
        <dbReference type="Proteomes" id="UP001620626"/>
    </source>
</evidence>